<dbReference type="FunFam" id="3.30.420.40:FF:000023">
    <property type="entry name" value="Guanosine-5'-triphosphate,3'-diphosphate pyrophosphatase"/>
    <property type="match status" value="1"/>
</dbReference>
<evidence type="ECO:0000313" key="13">
    <source>
        <dbReference type="EMBL" id="SFG90712.1"/>
    </source>
</evidence>
<sequence length="506" mass="56382">MSNTEHPADQVSDDSLLAAIDLGSNSFHVVVARLSQGELSTVDIMSEKVQLAADIDSHKRLSFEAMERGLACLSRFSQLLSDLPRDAVKVVATSALRESSNSYIFTQQAEKILGVPIEIIAGREEARLIYLGVSHTLANTTGSRLVIDIGGGSTECIIGEHFEPLEMESLHMGCVSYTHRFFSDGCITEKNFKHAEHAAMRELLSIRERFKKLGWTSSVGSSGTIKAIKNACIASGFSEESITRPALEQLKQKILSFEKLSELEIDGVKAERTAILPAGLAILIALFHSLEIEEMTFSDGALREGLLYDMAGRLRHEDIRERSISALMKRYHVDESHAQRIEHTALNALSQVKSSWELNAHSYQEMLSWAARTHEIGLTIAHNQFHKHSAYLLRHSDLAGFTNPEQQLLSFLVRGSRRKFPKDDFKQLPDNRKQAYKRLCILLRLSAILHRSRSGVSIPLVTLKADGKKLSLSFADGALANHPLTQSDLEQEIDYLKNADIKLSIR</sequence>
<dbReference type="Pfam" id="PF02541">
    <property type="entry name" value="Ppx-GppA"/>
    <property type="match status" value="1"/>
</dbReference>
<dbReference type="PANTHER" id="PTHR30005:SF14">
    <property type="entry name" value="EXOPOLYPHOSPHATASE"/>
    <property type="match status" value="1"/>
</dbReference>
<dbReference type="CDD" id="cd24053">
    <property type="entry name" value="ASKHA_NBD_EcPPX-GppA-like"/>
    <property type="match status" value="1"/>
</dbReference>
<dbReference type="OrthoDB" id="9793035at2"/>
<evidence type="ECO:0000259" key="11">
    <source>
        <dbReference type="Pfam" id="PF02541"/>
    </source>
</evidence>
<evidence type="ECO:0000256" key="9">
    <source>
        <dbReference type="ARBA" id="ARBA00023136"/>
    </source>
</evidence>
<evidence type="ECO:0000256" key="3">
    <source>
        <dbReference type="ARBA" id="ARBA00007125"/>
    </source>
</evidence>
<dbReference type="EMBL" id="FOOU01000018">
    <property type="protein sequence ID" value="SFG90712.1"/>
    <property type="molecule type" value="Genomic_DNA"/>
</dbReference>
<keyword evidence="9" id="KW-0472">Membrane</keyword>
<dbReference type="NCBIfam" id="TIGR03706">
    <property type="entry name" value="exo_poly_only"/>
    <property type="match status" value="1"/>
</dbReference>
<evidence type="ECO:0000256" key="5">
    <source>
        <dbReference type="ARBA" id="ARBA00012451"/>
    </source>
</evidence>
<keyword evidence="7" id="KW-1003">Cell membrane</keyword>
<comment type="subunit">
    <text evidence="4">Homodimer.</text>
</comment>
<comment type="catalytic activity">
    <reaction evidence="10">
        <text>[phosphate](n) + H2O = [phosphate](n-1) + phosphate + H(+)</text>
        <dbReference type="Rhea" id="RHEA:21528"/>
        <dbReference type="Rhea" id="RHEA-COMP:9859"/>
        <dbReference type="Rhea" id="RHEA-COMP:14279"/>
        <dbReference type="ChEBI" id="CHEBI:15377"/>
        <dbReference type="ChEBI" id="CHEBI:15378"/>
        <dbReference type="ChEBI" id="CHEBI:16838"/>
        <dbReference type="ChEBI" id="CHEBI:43474"/>
        <dbReference type="EC" id="3.6.1.11"/>
    </reaction>
</comment>
<dbReference type="STRING" id="1045558.SAMN05216175_11820"/>
<dbReference type="InterPro" id="IPR050273">
    <property type="entry name" value="GppA/Ppx_hydrolase"/>
</dbReference>
<dbReference type="SUPFAM" id="SSF109604">
    <property type="entry name" value="HD-domain/PDEase-like"/>
    <property type="match status" value="1"/>
</dbReference>
<dbReference type="GO" id="GO:0004309">
    <property type="term" value="F:exopolyphosphatase activity"/>
    <property type="evidence" value="ECO:0007669"/>
    <property type="project" value="UniProtKB-EC"/>
</dbReference>
<comment type="cofactor">
    <cofactor evidence="1">
        <name>Mg(2+)</name>
        <dbReference type="ChEBI" id="CHEBI:18420"/>
    </cofactor>
</comment>
<dbReference type="AlphaFoldDB" id="A0A1I2VNI1"/>
<dbReference type="Gene3D" id="1.10.3210.10">
    <property type="entry name" value="Hypothetical protein af1432"/>
    <property type="match status" value="1"/>
</dbReference>
<keyword evidence="14" id="KW-1185">Reference proteome</keyword>
<accession>A0A1I2VNI1</accession>
<keyword evidence="8" id="KW-0378">Hydrolase</keyword>
<evidence type="ECO:0000256" key="10">
    <source>
        <dbReference type="ARBA" id="ARBA00047607"/>
    </source>
</evidence>
<proteinExistence type="inferred from homology"/>
<dbReference type="InterPro" id="IPR030673">
    <property type="entry name" value="PyroPPase_GppA_Ppx"/>
</dbReference>
<evidence type="ECO:0000256" key="4">
    <source>
        <dbReference type="ARBA" id="ARBA00011738"/>
    </source>
</evidence>
<dbReference type="Proteomes" id="UP000198623">
    <property type="component" value="Unassembled WGS sequence"/>
</dbReference>
<dbReference type="InterPro" id="IPR022371">
    <property type="entry name" value="Exopolyphosphatase"/>
</dbReference>
<dbReference type="PANTHER" id="PTHR30005">
    <property type="entry name" value="EXOPOLYPHOSPHATASE"/>
    <property type="match status" value="1"/>
</dbReference>
<evidence type="ECO:0000256" key="1">
    <source>
        <dbReference type="ARBA" id="ARBA00001946"/>
    </source>
</evidence>
<reference evidence="14" key="1">
    <citation type="submission" date="2016-10" db="EMBL/GenBank/DDBJ databases">
        <authorList>
            <person name="Varghese N."/>
            <person name="Submissions S."/>
        </authorList>
    </citation>
    <scope>NUCLEOTIDE SEQUENCE [LARGE SCALE GENOMIC DNA]</scope>
    <source>
        <strain evidence="14">CGMCC 1.10971</strain>
    </source>
</reference>
<dbReference type="InterPro" id="IPR043129">
    <property type="entry name" value="ATPase_NBD"/>
</dbReference>
<dbReference type="FunFam" id="3.30.420.150:FF:000001">
    <property type="entry name" value="Guanosine-5'-triphosphate,3'-diphosphate pyrophosphatase"/>
    <property type="match status" value="1"/>
</dbReference>
<dbReference type="Pfam" id="PF21447">
    <property type="entry name" value="Ppx-GppA_III"/>
    <property type="match status" value="1"/>
</dbReference>
<feature type="domain" description="Ppx/GppA phosphatase C-terminal" evidence="12">
    <location>
        <begin position="319"/>
        <end position="492"/>
    </location>
</feature>
<dbReference type="GO" id="GO:0005886">
    <property type="term" value="C:plasma membrane"/>
    <property type="evidence" value="ECO:0007669"/>
    <property type="project" value="UniProtKB-SubCell"/>
</dbReference>
<evidence type="ECO:0000256" key="8">
    <source>
        <dbReference type="ARBA" id="ARBA00022801"/>
    </source>
</evidence>
<evidence type="ECO:0000259" key="12">
    <source>
        <dbReference type="Pfam" id="PF21447"/>
    </source>
</evidence>
<evidence type="ECO:0000256" key="6">
    <source>
        <dbReference type="ARBA" id="ARBA00020416"/>
    </source>
</evidence>
<dbReference type="InterPro" id="IPR003695">
    <property type="entry name" value="Ppx_GppA_N"/>
</dbReference>
<evidence type="ECO:0000256" key="2">
    <source>
        <dbReference type="ARBA" id="ARBA00004202"/>
    </source>
</evidence>
<evidence type="ECO:0000256" key="7">
    <source>
        <dbReference type="ARBA" id="ARBA00022475"/>
    </source>
</evidence>
<organism evidence="13 14">
    <name type="scientific">Neptunomonas qingdaonensis</name>
    <dbReference type="NCBI Taxonomy" id="1045558"/>
    <lineage>
        <taxon>Bacteria</taxon>
        <taxon>Pseudomonadati</taxon>
        <taxon>Pseudomonadota</taxon>
        <taxon>Gammaproteobacteria</taxon>
        <taxon>Oceanospirillales</taxon>
        <taxon>Oceanospirillaceae</taxon>
        <taxon>Neptunomonas</taxon>
    </lineage>
</organism>
<feature type="domain" description="Ppx/GppA phosphatase N-terminal" evidence="11">
    <location>
        <begin position="30"/>
        <end position="312"/>
    </location>
</feature>
<name>A0A1I2VNI1_9GAMM</name>
<dbReference type="Gene3D" id="3.30.420.40">
    <property type="match status" value="1"/>
</dbReference>
<protein>
    <recommendedName>
        <fullName evidence="6">Exopolyphosphatase</fullName>
        <ecNumber evidence="5">3.6.1.11</ecNumber>
    </recommendedName>
</protein>
<comment type="similarity">
    <text evidence="3">Belongs to the GppA/Ppx family.</text>
</comment>
<dbReference type="RefSeq" id="WP_090730397.1">
    <property type="nucleotide sequence ID" value="NZ_FOOU01000018.1"/>
</dbReference>
<dbReference type="PIRSF" id="PIRSF001267">
    <property type="entry name" value="Pyrophosphatase_GppA_Ppx"/>
    <property type="match status" value="1"/>
</dbReference>
<dbReference type="Gene3D" id="3.30.420.150">
    <property type="entry name" value="Exopolyphosphatase. Domain 2"/>
    <property type="match status" value="1"/>
</dbReference>
<gene>
    <name evidence="13" type="ORF">SAMN05216175_11820</name>
</gene>
<dbReference type="GO" id="GO:0006798">
    <property type="term" value="P:polyphosphate catabolic process"/>
    <property type="evidence" value="ECO:0007669"/>
    <property type="project" value="TreeGrafter"/>
</dbReference>
<dbReference type="InterPro" id="IPR048950">
    <property type="entry name" value="Ppx_GppA_C"/>
</dbReference>
<evidence type="ECO:0000313" key="14">
    <source>
        <dbReference type="Proteomes" id="UP000198623"/>
    </source>
</evidence>
<dbReference type="EC" id="3.6.1.11" evidence="5"/>
<dbReference type="SUPFAM" id="SSF53067">
    <property type="entry name" value="Actin-like ATPase domain"/>
    <property type="match status" value="2"/>
</dbReference>
<comment type="subcellular location">
    <subcellularLocation>
        <location evidence="2">Cell membrane</location>
        <topology evidence="2">Peripheral membrane protein</topology>
    </subcellularLocation>
</comment>